<keyword evidence="3" id="KW-0342">GTP-binding</keyword>
<evidence type="ECO:0000313" key="7">
    <source>
        <dbReference type="Proteomes" id="UP001150062"/>
    </source>
</evidence>
<dbReference type="PRINTS" id="PR00318">
    <property type="entry name" value="GPROTEINA"/>
</dbReference>
<dbReference type="InterPro" id="IPR001019">
    <property type="entry name" value="Gprotein_alpha_su"/>
</dbReference>
<evidence type="ECO:0000313" key="6">
    <source>
        <dbReference type="EMBL" id="KAJ6253045.1"/>
    </source>
</evidence>
<dbReference type="SUPFAM" id="SSF47895">
    <property type="entry name" value="Transducin (alpha subunit), insertion domain"/>
    <property type="match status" value="1"/>
</dbReference>
<evidence type="ECO:0000256" key="1">
    <source>
        <dbReference type="ARBA" id="ARBA00022723"/>
    </source>
</evidence>
<dbReference type="Proteomes" id="UP001150062">
    <property type="component" value="Unassembled WGS sequence"/>
</dbReference>
<dbReference type="EMBL" id="JAOAOG010000035">
    <property type="protein sequence ID" value="KAJ6253045.1"/>
    <property type="molecule type" value="Genomic_DNA"/>
</dbReference>
<feature type="compositionally biased region" description="Basic residues" evidence="5">
    <location>
        <begin position="50"/>
        <end position="62"/>
    </location>
</feature>
<accession>A0ABQ8Z8J4</accession>
<reference evidence="6" key="1">
    <citation type="submission" date="2022-08" db="EMBL/GenBank/DDBJ databases">
        <title>Novel sulfate-reducing endosymbionts in the free-living metamonad Anaeramoeba.</title>
        <authorList>
            <person name="Jerlstrom-Hultqvist J."/>
            <person name="Cepicka I."/>
            <person name="Gallot-Lavallee L."/>
            <person name="Salas-Leiva D."/>
            <person name="Curtis B.A."/>
            <person name="Zahonova K."/>
            <person name="Pipaliya S."/>
            <person name="Dacks J."/>
            <person name="Roger A.J."/>
        </authorList>
    </citation>
    <scope>NUCLEOTIDE SEQUENCE</scope>
    <source>
        <strain evidence="6">Schooner1</strain>
    </source>
</reference>
<dbReference type="Pfam" id="PF00503">
    <property type="entry name" value="G-alpha"/>
    <property type="match status" value="1"/>
</dbReference>
<organism evidence="6 7">
    <name type="scientific">Anaeramoeba flamelloides</name>
    <dbReference type="NCBI Taxonomy" id="1746091"/>
    <lineage>
        <taxon>Eukaryota</taxon>
        <taxon>Metamonada</taxon>
        <taxon>Anaeramoebidae</taxon>
        <taxon>Anaeramoeba</taxon>
    </lineage>
</organism>
<dbReference type="PANTHER" id="PTHR10218">
    <property type="entry name" value="GTP-BINDING PROTEIN ALPHA SUBUNIT"/>
    <property type="match status" value="1"/>
</dbReference>
<keyword evidence="2" id="KW-0547">Nucleotide-binding</keyword>
<dbReference type="Gene3D" id="1.10.400.10">
    <property type="entry name" value="GI Alpha 1, domain 2-like"/>
    <property type="match status" value="1"/>
</dbReference>
<dbReference type="SUPFAM" id="SSF52540">
    <property type="entry name" value="P-loop containing nucleoside triphosphate hydrolases"/>
    <property type="match status" value="1"/>
</dbReference>
<dbReference type="PANTHER" id="PTHR10218:SF302">
    <property type="entry name" value="GUANINE NUCLEOTIDE-BINDING PROTEIN ALPHA-5 SUBUNIT"/>
    <property type="match status" value="1"/>
</dbReference>
<protein>
    <submittedName>
        <fullName evidence="6">G protein alpha i subunit</fullName>
    </submittedName>
</protein>
<dbReference type="InterPro" id="IPR027417">
    <property type="entry name" value="P-loop_NTPase"/>
</dbReference>
<evidence type="ECO:0000256" key="4">
    <source>
        <dbReference type="ARBA" id="ARBA00023224"/>
    </source>
</evidence>
<keyword evidence="4" id="KW-0807">Transducer</keyword>
<dbReference type="SMART" id="SM00275">
    <property type="entry name" value="G_alpha"/>
    <property type="match status" value="1"/>
</dbReference>
<comment type="caution">
    <text evidence="6">The sequence shown here is derived from an EMBL/GenBank/DDBJ whole genome shotgun (WGS) entry which is preliminary data.</text>
</comment>
<sequence length="429" mass="50305">MGPKPSKKKKRKMVVQEQKKRKKKTKNKKPKQRRRTLVSKKGSNFSKTLKISRTKGKKKKDKRRTISFNNIGLSHSYSSKETNDITYESDRFLQSLLSQEQPQNTPKRQQIKVLFLGCAESGKSTIIKNIKCHTSTRFSNEEKIEFRDAIRHNILSNMGTLLSLAKFEIKINFENDLLELIEEFNQTTQSQKPTNRIWTLVQKIWEYQEIQLIYYQKHKFSKSKYHLTESAEVFLNKVRTAKQPEFIPNTVEILKCYLPTTHIVMEEIILNEQIWKSYDVPGMREGRKQWPSVYNAVNLVCFVVALSEFDMSLRESTGENRLRDSLNEFSNICSSPWFTNTQIILLFNKIDIFKKKIKKVDLNTSFPEYNGDNSYHDAFEFIKSKFLDESIVGTYDRKRIQIYLVNALDLNSVSTTFNHISDKISVSEN</sequence>
<evidence type="ECO:0000256" key="2">
    <source>
        <dbReference type="ARBA" id="ARBA00022741"/>
    </source>
</evidence>
<keyword evidence="1" id="KW-0479">Metal-binding</keyword>
<feature type="compositionally biased region" description="Basic residues" evidence="5">
    <location>
        <begin position="1"/>
        <end position="38"/>
    </location>
</feature>
<name>A0ABQ8Z8J4_9EUKA</name>
<dbReference type="InterPro" id="IPR011025">
    <property type="entry name" value="GproteinA_insert"/>
</dbReference>
<dbReference type="PROSITE" id="PS51882">
    <property type="entry name" value="G_ALPHA"/>
    <property type="match status" value="1"/>
</dbReference>
<dbReference type="Gene3D" id="3.40.50.300">
    <property type="entry name" value="P-loop containing nucleotide triphosphate hydrolases"/>
    <property type="match status" value="1"/>
</dbReference>
<evidence type="ECO:0000256" key="3">
    <source>
        <dbReference type="ARBA" id="ARBA00023134"/>
    </source>
</evidence>
<feature type="region of interest" description="Disordered" evidence="5">
    <location>
        <begin position="1"/>
        <end position="62"/>
    </location>
</feature>
<evidence type="ECO:0000256" key="5">
    <source>
        <dbReference type="SAM" id="MobiDB-lite"/>
    </source>
</evidence>
<gene>
    <name evidence="6" type="ORF">M0813_13540</name>
</gene>
<proteinExistence type="predicted"/>
<keyword evidence="7" id="KW-1185">Reference proteome</keyword>